<dbReference type="OrthoDB" id="8905216at2"/>
<protein>
    <submittedName>
        <fullName evidence="1">Uncharacterized protein</fullName>
    </submittedName>
</protein>
<organism evidence="1 2">
    <name type="scientific">Lautropia dentalis</name>
    <dbReference type="NCBI Taxonomy" id="2490857"/>
    <lineage>
        <taxon>Bacteria</taxon>
        <taxon>Pseudomonadati</taxon>
        <taxon>Pseudomonadota</taxon>
        <taxon>Betaproteobacteria</taxon>
        <taxon>Burkholderiales</taxon>
        <taxon>Burkholderiaceae</taxon>
        <taxon>Lautropia</taxon>
    </lineage>
</organism>
<name>A0A3R8LMP5_9BURK</name>
<proteinExistence type="predicted"/>
<accession>A0A3R8LMP5</accession>
<dbReference type="RefSeq" id="WP_125096749.1">
    <property type="nucleotide sequence ID" value="NZ_RRUE01000002.1"/>
</dbReference>
<comment type="caution">
    <text evidence="1">The sequence shown here is derived from an EMBL/GenBank/DDBJ whole genome shotgun (WGS) entry which is preliminary data.</text>
</comment>
<dbReference type="Proteomes" id="UP000270261">
    <property type="component" value="Unassembled WGS sequence"/>
</dbReference>
<evidence type="ECO:0000313" key="2">
    <source>
        <dbReference type="Proteomes" id="UP000270261"/>
    </source>
</evidence>
<sequence length="139" mass="15713">MFNWFRQSSKSAPRIVPRAVAIEPPPAPGQRPLAQGDIDEVIPGAHQLSSQAQRVLLRMPANARPLRCTQEHPWMLDRLLATWETPAAFRRQLNDLLIDSRGNRQGFSFDTLTELSALGDYYNTHVNPLVDSWATVDPR</sequence>
<keyword evidence="2" id="KW-1185">Reference proteome</keyword>
<evidence type="ECO:0000313" key="1">
    <source>
        <dbReference type="EMBL" id="RRN44557.1"/>
    </source>
</evidence>
<gene>
    <name evidence="1" type="ORF">EHV23_14885</name>
</gene>
<reference evidence="1 2" key="1">
    <citation type="submission" date="2018-11" db="EMBL/GenBank/DDBJ databases">
        <title>Genome sequencing of Lautropia sp. KCOM 2505 (= ChDC F240).</title>
        <authorList>
            <person name="Kook J.-K."/>
            <person name="Park S.-N."/>
            <person name="Lim Y.K."/>
        </authorList>
    </citation>
    <scope>NUCLEOTIDE SEQUENCE [LARGE SCALE GENOMIC DNA]</scope>
    <source>
        <strain evidence="1 2">KCOM 2505</strain>
    </source>
</reference>
<dbReference type="AlphaFoldDB" id="A0A3R8LMP5"/>
<dbReference type="EMBL" id="RRUE01000002">
    <property type="protein sequence ID" value="RRN44557.1"/>
    <property type="molecule type" value="Genomic_DNA"/>
</dbReference>